<organism evidence="1 2">
    <name type="scientific">Gracilibacillus boraciitolerans JCM 21714</name>
    <dbReference type="NCBI Taxonomy" id="1298598"/>
    <lineage>
        <taxon>Bacteria</taxon>
        <taxon>Bacillati</taxon>
        <taxon>Bacillota</taxon>
        <taxon>Bacilli</taxon>
        <taxon>Bacillales</taxon>
        <taxon>Bacillaceae</taxon>
        <taxon>Gracilibacillus</taxon>
    </lineage>
</organism>
<reference evidence="1 2" key="1">
    <citation type="journal article" date="2014" name="Genome Announc.">
        <title>Draft Genome Sequence of the Boron-Tolerant and Moderately Halotolerant Bacterium Gracilibacillus boraciitolerans JCM 21714T.</title>
        <authorList>
            <person name="Ahmed I."/>
            <person name="Oshima K."/>
            <person name="Suda W."/>
            <person name="Kitamura K."/>
            <person name="Iida T."/>
            <person name="Ohmori Y."/>
            <person name="Fujiwara T."/>
            <person name="Hattori M."/>
            <person name="Ohkuma M."/>
        </authorList>
    </citation>
    <scope>NUCLEOTIDE SEQUENCE [LARGE SCALE GENOMIC DNA]</scope>
    <source>
        <strain evidence="1 2">JCM 21714</strain>
    </source>
</reference>
<dbReference type="Gene3D" id="3.90.1150.10">
    <property type="entry name" value="Aspartate Aminotransferase, domain 1"/>
    <property type="match status" value="1"/>
</dbReference>
<sequence length="74" mass="8403">MNLEYYESEANFLFVKLPTTGDELFEYLLTKGFIVRSGEALGHPNGVRITIGSKEQMLELETNIKEFLAFNKGV</sequence>
<dbReference type="AlphaFoldDB" id="W4VDV6"/>
<dbReference type="InterPro" id="IPR015424">
    <property type="entry name" value="PyrdxlP-dep_Trfase"/>
</dbReference>
<evidence type="ECO:0000313" key="2">
    <source>
        <dbReference type="Proteomes" id="UP000019102"/>
    </source>
</evidence>
<dbReference type="EMBL" id="BAVS01000001">
    <property type="protein sequence ID" value="GAE91371.1"/>
    <property type="molecule type" value="Genomic_DNA"/>
</dbReference>
<keyword evidence="1" id="KW-0808">Transferase</keyword>
<proteinExistence type="predicted"/>
<protein>
    <submittedName>
        <fullName evidence="1">Biosynthetic aromatic amino acid aminotransferase beta</fullName>
    </submittedName>
</protein>
<accession>W4VDV6</accession>
<keyword evidence="1" id="KW-0032">Aminotransferase</keyword>
<comment type="caution">
    <text evidence="1">The sequence shown here is derived from an EMBL/GenBank/DDBJ whole genome shotgun (WGS) entry which is preliminary data.</text>
</comment>
<dbReference type="SUPFAM" id="SSF53383">
    <property type="entry name" value="PLP-dependent transferases"/>
    <property type="match status" value="1"/>
</dbReference>
<keyword evidence="2" id="KW-1185">Reference proteome</keyword>
<evidence type="ECO:0000313" key="1">
    <source>
        <dbReference type="EMBL" id="GAE91371.1"/>
    </source>
</evidence>
<name>W4VDV6_9BACI</name>
<dbReference type="eggNOG" id="COG0079">
    <property type="taxonomic scope" value="Bacteria"/>
</dbReference>
<dbReference type="Proteomes" id="UP000019102">
    <property type="component" value="Unassembled WGS sequence"/>
</dbReference>
<gene>
    <name evidence="1" type="ORF">JCM21714_319</name>
</gene>
<dbReference type="GO" id="GO:0008483">
    <property type="term" value="F:transaminase activity"/>
    <property type="evidence" value="ECO:0007669"/>
    <property type="project" value="UniProtKB-KW"/>
</dbReference>
<dbReference type="STRING" id="1298598.JCM21714_319"/>
<dbReference type="InterPro" id="IPR015422">
    <property type="entry name" value="PyrdxlP-dep_Trfase_small"/>
</dbReference>